<keyword evidence="2" id="KW-1185">Reference proteome</keyword>
<protein>
    <submittedName>
        <fullName evidence="1">Uncharacterized protein</fullName>
    </submittedName>
</protein>
<dbReference type="RefSeq" id="WP_226727078.1">
    <property type="nucleotide sequence ID" value="NZ_JAJAUY010000037.1"/>
</dbReference>
<dbReference type="Proteomes" id="UP001199054">
    <property type="component" value="Unassembled WGS sequence"/>
</dbReference>
<organism evidence="1 2">
    <name type="scientific">Streptomyces antimicrobicus</name>
    <dbReference type="NCBI Taxonomy" id="2883108"/>
    <lineage>
        <taxon>Bacteria</taxon>
        <taxon>Bacillati</taxon>
        <taxon>Actinomycetota</taxon>
        <taxon>Actinomycetes</taxon>
        <taxon>Kitasatosporales</taxon>
        <taxon>Streptomycetaceae</taxon>
        <taxon>Streptomyces</taxon>
    </lineage>
</organism>
<name>A0ABS8B6F6_9ACTN</name>
<sequence>MSLRPQQGGRGVGLGPDRERLAFPVRPELGELDHPTLYAAPHPVTVRPCGPRPT</sequence>
<accession>A0ABS8B6F6</accession>
<evidence type="ECO:0000313" key="1">
    <source>
        <dbReference type="EMBL" id="MCB5180200.1"/>
    </source>
</evidence>
<proteinExistence type="predicted"/>
<reference evidence="1 2" key="1">
    <citation type="submission" date="2021-10" db="EMBL/GenBank/DDBJ databases">
        <title>Streptomyces sp. strain SMC 277, a novel streptomycete isolated from soil.</title>
        <authorList>
            <person name="Chanama M."/>
        </authorList>
    </citation>
    <scope>NUCLEOTIDE SEQUENCE [LARGE SCALE GENOMIC DNA]</scope>
    <source>
        <strain evidence="1 2">SMC 277</strain>
    </source>
</reference>
<comment type="caution">
    <text evidence="1">The sequence shown here is derived from an EMBL/GenBank/DDBJ whole genome shotgun (WGS) entry which is preliminary data.</text>
</comment>
<evidence type="ECO:0000313" key="2">
    <source>
        <dbReference type="Proteomes" id="UP001199054"/>
    </source>
</evidence>
<dbReference type="EMBL" id="JAJAUY010000037">
    <property type="protein sequence ID" value="MCB5180200.1"/>
    <property type="molecule type" value="Genomic_DNA"/>
</dbReference>
<gene>
    <name evidence="1" type="ORF">LG632_12515</name>
</gene>